<dbReference type="AlphaFoldDB" id="A0A224Y319"/>
<organism evidence="2">
    <name type="scientific">Panstrongylus lignarius</name>
    <dbReference type="NCBI Taxonomy" id="156445"/>
    <lineage>
        <taxon>Eukaryota</taxon>
        <taxon>Metazoa</taxon>
        <taxon>Ecdysozoa</taxon>
        <taxon>Arthropoda</taxon>
        <taxon>Hexapoda</taxon>
        <taxon>Insecta</taxon>
        <taxon>Pterygota</taxon>
        <taxon>Neoptera</taxon>
        <taxon>Paraneoptera</taxon>
        <taxon>Hemiptera</taxon>
        <taxon>Heteroptera</taxon>
        <taxon>Panheteroptera</taxon>
        <taxon>Cimicomorpha</taxon>
        <taxon>Reduviidae</taxon>
        <taxon>Triatominae</taxon>
        <taxon>Panstrongylus</taxon>
    </lineage>
</organism>
<keyword evidence="1" id="KW-1133">Transmembrane helix</keyword>
<proteinExistence type="predicted"/>
<sequence>MAKVLIIILKMVHLILLIFPKNVRALLHLHDFFGHRSFRRKFSPSVHKHLLWFFHHRYATHFAYPVLPLWYLLLFLCSHLGQICRHPLSNPHR</sequence>
<reference evidence="2" key="1">
    <citation type="journal article" date="2018" name="PLoS Negl. Trop. Dis.">
        <title>An insight into the salivary gland and fat body transcriptome of Panstrongylus lignarius (Hemiptera: Heteroptera), the main vector of Chagas disease in Peru.</title>
        <authorList>
            <person name="Nevoa J.C."/>
            <person name="Mendes M.T."/>
            <person name="da Silva M.V."/>
            <person name="Soares S.C."/>
            <person name="Oliveira C.J.F."/>
            <person name="Ribeiro J.M.C."/>
        </authorList>
    </citation>
    <scope>NUCLEOTIDE SEQUENCE</scope>
</reference>
<keyword evidence="1" id="KW-0472">Membrane</keyword>
<accession>A0A224Y319</accession>
<dbReference type="EMBL" id="GFTR01001373">
    <property type="protein sequence ID" value="JAW15053.1"/>
    <property type="molecule type" value="Transcribed_RNA"/>
</dbReference>
<evidence type="ECO:0000256" key="1">
    <source>
        <dbReference type="SAM" id="Phobius"/>
    </source>
</evidence>
<keyword evidence="1" id="KW-0812">Transmembrane</keyword>
<evidence type="ECO:0000313" key="2">
    <source>
        <dbReference type="EMBL" id="JAW15053.1"/>
    </source>
</evidence>
<feature type="transmembrane region" description="Helical" evidence="1">
    <location>
        <begin position="62"/>
        <end position="84"/>
    </location>
</feature>
<name>A0A224Y319_9HEMI</name>
<protein>
    <submittedName>
        <fullName evidence="2">Uncharacterized protein</fullName>
    </submittedName>
</protein>